<organism evidence="2 3">
    <name type="scientific">Hydra vulgaris</name>
    <name type="common">Hydra</name>
    <name type="synonym">Hydra attenuata</name>
    <dbReference type="NCBI Taxonomy" id="6087"/>
    <lineage>
        <taxon>Eukaryota</taxon>
        <taxon>Metazoa</taxon>
        <taxon>Cnidaria</taxon>
        <taxon>Hydrozoa</taxon>
        <taxon>Hydroidolina</taxon>
        <taxon>Anthoathecata</taxon>
        <taxon>Aplanulata</taxon>
        <taxon>Hydridae</taxon>
        <taxon>Hydra</taxon>
    </lineage>
</organism>
<dbReference type="GO" id="GO:0004386">
    <property type="term" value="F:helicase activity"/>
    <property type="evidence" value="ECO:0007669"/>
    <property type="project" value="UniProtKB-KW"/>
</dbReference>
<dbReference type="Proteomes" id="UP001652625">
    <property type="component" value="Chromosome 01"/>
</dbReference>
<dbReference type="RefSeq" id="XP_065642606.1">
    <property type="nucleotide sequence ID" value="XM_065786534.1"/>
</dbReference>
<reference evidence="2" key="1">
    <citation type="submission" date="2025-05" db="UniProtKB">
        <authorList>
            <consortium name="RefSeq"/>
        </authorList>
    </citation>
    <scope>NUCLEOTIDE SEQUENCE [LARGE SCALE GENOMIC DNA]</scope>
</reference>
<dbReference type="GeneID" id="136074228"/>
<feature type="compositionally biased region" description="Basic and acidic residues" evidence="1">
    <location>
        <begin position="356"/>
        <end position="414"/>
    </location>
</feature>
<feature type="region of interest" description="Disordered" evidence="1">
    <location>
        <begin position="269"/>
        <end position="442"/>
    </location>
</feature>
<feature type="compositionally biased region" description="Polar residues" evidence="1">
    <location>
        <begin position="211"/>
        <end position="231"/>
    </location>
</feature>
<feature type="region of interest" description="Disordered" evidence="1">
    <location>
        <begin position="558"/>
        <end position="593"/>
    </location>
</feature>
<keyword evidence="3" id="KW-0347">Helicase</keyword>
<feature type="compositionally biased region" description="Basic and acidic residues" evidence="1">
    <location>
        <begin position="558"/>
        <end position="575"/>
    </location>
</feature>
<name>A0ABM4B1D3_HYDVU</name>
<keyword evidence="3" id="KW-0067">ATP-binding</keyword>
<sequence length="593" mass="68886">MEVVTDIGAATAQTIVNAQAAYKTYAQVTTNNNYINDHKSLKNTLLCKVQTKVSDNDFLLAIEESGYDKYLFGYQQIRNGSVIEIVMKNDLIKHTILEKGININGVKHPFYPSTPNRNFNKRVTISILGLPIEESNFPAGKYLEELGYGRHLRTKPLLRSTPKNKTPYYSGIIVVIMDNLQKPIPRFINLNGYEVRAIYNGQEDVGRPQKKYTTNQQKDPNDYNKPSNNNRLDTTYVEIENPNHIIINESTVIENEVNKYKEKVQTQTLETATESQLKTNLERRTTNDLDTSKTNEVKKVADKINEQDSEEEDSLKDDNEDDDKSNDGDDSKDRNDYKDKDDSKDDDEKNDDDDSKDGNESKDNDDSKDNDESNDGDGSKDDDDRKDGNPSKDKDNSKDDNDSKNKDDSKDDNNSKVNADSQDDHDCNDNNSNNESSEDECEVPDEFLKLYHLDKVDYNWNLFKKFDRLNCSEEELKKFKVYKKYEWVQYERAVGMYKSFEKRTDQLIPIAFQQMDSGDMYSYNMKEFKNVNRNTEDETLRNRYIACRKAEWDQRRKEYSQFQPDHEKKQEERALKKQIYQSKKAKLTPQAES</sequence>
<protein>
    <submittedName>
        <fullName evidence="3">Probable ATP-dependent helicase PF08_0048</fullName>
    </submittedName>
</protein>
<feature type="region of interest" description="Disordered" evidence="1">
    <location>
        <begin position="206"/>
        <end position="231"/>
    </location>
</feature>
<evidence type="ECO:0000313" key="2">
    <source>
        <dbReference type="Proteomes" id="UP001652625"/>
    </source>
</evidence>
<keyword evidence="3" id="KW-0547">Nucleotide-binding</keyword>
<reference evidence="3" key="2">
    <citation type="submission" date="2025-08" db="UniProtKB">
        <authorList>
            <consortium name="RefSeq"/>
        </authorList>
    </citation>
    <scope>IDENTIFICATION</scope>
</reference>
<keyword evidence="2" id="KW-1185">Reference proteome</keyword>
<feature type="compositionally biased region" description="Polar residues" evidence="1">
    <location>
        <begin position="269"/>
        <end position="279"/>
    </location>
</feature>
<feature type="compositionally biased region" description="Basic and acidic residues" evidence="1">
    <location>
        <begin position="325"/>
        <end position="347"/>
    </location>
</feature>
<feature type="compositionally biased region" description="Acidic residues" evidence="1">
    <location>
        <begin position="307"/>
        <end position="324"/>
    </location>
</feature>
<accession>A0ABM4B1D3</accession>
<gene>
    <name evidence="3" type="primary">LOC136074228</name>
</gene>
<evidence type="ECO:0000256" key="1">
    <source>
        <dbReference type="SAM" id="MobiDB-lite"/>
    </source>
</evidence>
<feature type="compositionally biased region" description="Basic and acidic residues" evidence="1">
    <location>
        <begin position="280"/>
        <end position="306"/>
    </location>
</feature>
<proteinExistence type="predicted"/>
<keyword evidence="3" id="KW-0378">Hydrolase</keyword>
<evidence type="ECO:0000313" key="3">
    <source>
        <dbReference type="RefSeq" id="XP_065642606.1"/>
    </source>
</evidence>